<feature type="transmembrane region" description="Helical" evidence="1">
    <location>
        <begin position="202"/>
        <end position="222"/>
    </location>
</feature>
<feature type="transmembrane region" description="Helical" evidence="1">
    <location>
        <begin position="418"/>
        <end position="437"/>
    </location>
</feature>
<reference evidence="2 3" key="1">
    <citation type="submission" date="2020-07" db="EMBL/GenBank/DDBJ databases">
        <title>Huge and variable diversity of episymbiotic CPR bacteria and DPANN archaea in groundwater ecosystems.</title>
        <authorList>
            <person name="He C.Y."/>
            <person name="Keren R."/>
            <person name="Whittaker M."/>
            <person name="Farag I.F."/>
            <person name="Doudna J."/>
            <person name="Cate J.H.D."/>
            <person name="Banfield J.F."/>
        </authorList>
    </citation>
    <scope>NUCLEOTIDE SEQUENCE [LARGE SCALE GENOMIC DNA]</scope>
    <source>
        <strain evidence="2">NC_groundwater_70_Ag_B-0.1um_54_66</strain>
    </source>
</reference>
<evidence type="ECO:0008006" key="4">
    <source>
        <dbReference type="Google" id="ProtNLM"/>
    </source>
</evidence>
<keyword evidence="1" id="KW-0812">Transmembrane</keyword>
<proteinExistence type="predicted"/>
<gene>
    <name evidence="2" type="ORF">HYS17_04460</name>
</gene>
<keyword evidence="1" id="KW-0472">Membrane</keyword>
<sequence>MIKAKVIGWHRQMTVVAAAAALIWGASGLLHPLMSWTNPRAEAFMPPRVESFAIDRALPDVLRRLDINQYQELRQIGDVVQVMLPGQPERLYINIKTGKLLPGGDRERAVKLARHYAGLTEASIREVVLVTAFSPEYTHTNRYLPVWKVSFDDPRRLFVYVDTRTDRLASITDRRKVILQSLFQILHTGAWLESVEVLRLTVIGFLMLAALGIILSGLYMLLRLRGQRRGWRKLHRGLAYAASLPLMMFTISGFFHLFVQSPLIYGAHADVPVSVDVGALRHMPEGKADDLRFVAPAWWRVEQGKDVTYLNAMEGRRIEGDAAFVRERVPEAQGEIRLVTSFTDEYGFAYKRLPVWRVDTGRELIFFEARTGAVAARIDPLKAAESWSFSRMHKWQFLDSLSERISGPGPFKAAFRDAVMVLFILAGLGMSVLGLLIRFKR</sequence>
<organism evidence="2 3">
    <name type="scientific">Micavibrio aeruginosavorus</name>
    <dbReference type="NCBI Taxonomy" id="349221"/>
    <lineage>
        <taxon>Bacteria</taxon>
        <taxon>Pseudomonadati</taxon>
        <taxon>Bdellovibrionota</taxon>
        <taxon>Bdellovibrionia</taxon>
        <taxon>Bdellovibrionales</taxon>
        <taxon>Pseudobdellovibrionaceae</taxon>
        <taxon>Micavibrio</taxon>
    </lineage>
</organism>
<dbReference type="Proteomes" id="UP000595362">
    <property type="component" value="Chromosome"/>
</dbReference>
<dbReference type="EMBL" id="CP066681">
    <property type="protein sequence ID" value="QQG37022.1"/>
    <property type="molecule type" value="Genomic_DNA"/>
</dbReference>
<dbReference type="AlphaFoldDB" id="A0A7T5R3T8"/>
<evidence type="ECO:0000313" key="3">
    <source>
        <dbReference type="Proteomes" id="UP000595362"/>
    </source>
</evidence>
<evidence type="ECO:0000313" key="2">
    <source>
        <dbReference type="EMBL" id="QQG37022.1"/>
    </source>
</evidence>
<feature type="transmembrane region" description="Helical" evidence="1">
    <location>
        <begin position="238"/>
        <end position="259"/>
    </location>
</feature>
<name>A0A7T5R3T8_9BACT</name>
<keyword evidence="1" id="KW-1133">Transmembrane helix</keyword>
<evidence type="ECO:0000256" key="1">
    <source>
        <dbReference type="SAM" id="Phobius"/>
    </source>
</evidence>
<protein>
    <recommendedName>
        <fullName evidence="4">PepSY-associated TM helix family protein</fullName>
    </recommendedName>
</protein>
<accession>A0A7T5R3T8</accession>